<feature type="signal peptide" evidence="1">
    <location>
        <begin position="1"/>
        <end position="31"/>
    </location>
</feature>
<accession>A0AAE0FCG8</accession>
<evidence type="ECO:0000313" key="3">
    <source>
        <dbReference type="Proteomes" id="UP001190700"/>
    </source>
</evidence>
<evidence type="ECO:0000313" key="2">
    <source>
        <dbReference type="EMBL" id="KAK3257130.1"/>
    </source>
</evidence>
<proteinExistence type="predicted"/>
<dbReference type="EMBL" id="LGRX02020975">
    <property type="protein sequence ID" value="KAK3257130.1"/>
    <property type="molecule type" value="Genomic_DNA"/>
</dbReference>
<comment type="caution">
    <text evidence="2">The sequence shown here is derived from an EMBL/GenBank/DDBJ whole genome shotgun (WGS) entry which is preliminary data.</text>
</comment>
<keyword evidence="1" id="KW-0732">Signal</keyword>
<gene>
    <name evidence="2" type="ORF">CYMTET_33772</name>
</gene>
<feature type="chain" id="PRO_5041918735" evidence="1">
    <location>
        <begin position="32"/>
        <end position="118"/>
    </location>
</feature>
<dbReference type="Proteomes" id="UP001190700">
    <property type="component" value="Unassembled WGS sequence"/>
</dbReference>
<feature type="non-terminal residue" evidence="2">
    <location>
        <position position="118"/>
    </location>
</feature>
<sequence length="118" mass="12995">MHSLPLRKFLLAFLLVVGYPLLFSSFQETDGETHGFVAVAEYDEALGRHNQSPIDDLKTLAASKPALTNTWLKEHVHPEVQALQEPGATQTDRSQVHKDSSAFVPRNELLAGVAYPGN</sequence>
<reference evidence="2 3" key="1">
    <citation type="journal article" date="2015" name="Genome Biol. Evol.">
        <title>Comparative Genomics of a Bacterivorous Green Alga Reveals Evolutionary Causalities and Consequences of Phago-Mixotrophic Mode of Nutrition.</title>
        <authorList>
            <person name="Burns J.A."/>
            <person name="Paasch A."/>
            <person name="Narechania A."/>
            <person name="Kim E."/>
        </authorList>
    </citation>
    <scope>NUCLEOTIDE SEQUENCE [LARGE SCALE GENOMIC DNA]</scope>
    <source>
        <strain evidence="2 3">PLY_AMNH</strain>
    </source>
</reference>
<organism evidence="2 3">
    <name type="scientific">Cymbomonas tetramitiformis</name>
    <dbReference type="NCBI Taxonomy" id="36881"/>
    <lineage>
        <taxon>Eukaryota</taxon>
        <taxon>Viridiplantae</taxon>
        <taxon>Chlorophyta</taxon>
        <taxon>Pyramimonadophyceae</taxon>
        <taxon>Pyramimonadales</taxon>
        <taxon>Pyramimonadaceae</taxon>
        <taxon>Cymbomonas</taxon>
    </lineage>
</organism>
<name>A0AAE0FCG8_9CHLO</name>
<dbReference type="AlphaFoldDB" id="A0AAE0FCG8"/>
<protein>
    <submittedName>
        <fullName evidence="2">Uncharacterized protein</fullName>
    </submittedName>
</protein>
<keyword evidence="3" id="KW-1185">Reference proteome</keyword>
<evidence type="ECO:0000256" key="1">
    <source>
        <dbReference type="SAM" id="SignalP"/>
    </source>
</evidence>